<evidence type="ECO:0000313" key="2">
    <source>
        <dbReference type="Proteomes" id="UP000237608"/>
    </source>
</evidence>
<dbReference type="RefSeq" id="WP_105045441.1">
    <property type="nucleotide sequence ID" value="NZ_CP150662.1"/>
</dbReference>
<sequence>MKEIKRDTILAEIEKTDYILITTHNKLSLPIIRRIYKKIINGIKFDDIKVCDNCIIDGHHRFVSSILAGLKLDEAKSSKTSATIEYKWKSVAFVEEEWDTPEKIQRLNELDAEFNNIPLEKIIEFTS</sequence>
<protein>
    <recommendedName>
        <fullName evidence="3">ParB/Sulfiredoxin domain-containing protein</fullName>
    </recommendedName>
</protein>
<accession>A0A2S7W9P1</accession>
<dbReference type="Proteomes" id="UP000237608">
    <property type="component" value="Unassembled WGS sequence"/>
</dbReference>
<dbReference type="AlphaFoldDB" id="A0A2S7W9P1"/>
<dbReference type="OrthoDB" id="771639at2"/>
<evidence type="ECO:0008006" key="3">
    <source>
        <dbReference type="Google" id="ProtNLM"/>
    </source>
</evidence>
<gene>
    <name evidence="1" type="ORF">BTO13_02955</name>
</gene>
<proteinExistence type="predicted"/>
<comment type="caution">
    <text evidence="1">The sequence shown here is derived from an EMBL/GenBank/DDBJ whole genome shotgun (WGS) entry which is preliminary data.</text>
</comment>
<reference evidence="1 2" key="1">
    <citation type="submission" date="2016-12" db="EMBL/GenBank/DDBJ databases">
        <title>Trade-off between light-utilization and light-protection in marine flavobacteria.</title>
        <authorList>
            <person name="Kumagai Y."/>
            <person name="Yoshizawa S."/>
            <person name="Kogure K."/>
            <person name="Iwasaki W."/>
        </authorList>
    </citation>
    <scope>NUCLEOTIDE SEQUENCE [LARGE SCALE GENOMIC DNA]</scope>
    <source>
        <strain evidence="1 2">KCTC 22729</strain>
    </source>
</reference>
<keyword evidence="2" id="KW-1185">Reference proteome</keyword>
<name>A0A2S7W9P1_9FLAO</name>
<evidence type="ECO:0000313" key="1">
    <source>
        <dbReference type="EMBL" id="PQJ74293.1"/>
    </source>
</evidence>
<dbReference type="EMBL" id="MSCL01000001">
    <property type="protein sequence ID" value="PQJ74293.1"/>
    <property type="molecule type" value="Genomic_DNA"/>
</dbReference>
<organism evidence="1 2">
    <name type="scientific">Polaribacter gangjinensis</name>
    <dbReference type="NCBI Taxonomy" id="574710"/>
    <lineage>
        <taxon>Bacteria</taxon>
        <taxon>Pseudomonadati</taxon>
        <taxon>Bacteroidota</taxon>
        <taxon>Flavobacteriia</taxon>
        <taxon>Flavobacteriales</taxon>
        <taxon>Flavobacteriaceae</taxon>
    </lineage>
</organism>